<feature type="transmembrane region" description="Helical" evidence="5">
    <location>
        <begin position="321"/>
        <end position="340"/>
    </location>
</feature>
<gene>
    <name evidence="7" type="ORF">R6G74_09185</name>
</gene>
<feature type="transmembrane region" description="Helical" evidence="5">
    <location>
        <begin position="24"/>
        <end position="50"/>
    </location>
</feature>
<feature type="transmembrane region" description="Helical" evidence="5">
    <location>
        <begin position="62"/>
        <end position="80"/>
    </location>
</feature>
<feature type="transmembrane region" description="Helical" evidence="5">
    <location>
        <begin position="418"/>
        <end position="440"/>
    </location>
</feature>
<dbReference type="InterPro" id="IPR020846">
    <property type="entry name" value="MFS_dom"/>
</dbReference>
<evidence type="ECO:0000256" key="3">
    <source>
        <dbReference type="ARBA" id="ARBA00022989"/>
    </source>
</evidence>
<evidence type="ECO:0000256" key="5">
    <source>
        <dbReference type="SAM" id="Phobius"/>
    </source>
</evidence>
<dbReference type="PROSITE" id="PS50850">
    <property type="entry name" value="MFS"/>
    <property type="match status" value="1"/>
</dbReference>
<feature type="transmembrane region" description="Helical" evidence="5">
    <location>
        <begin position="92"/>
        <end position="113"/>
    </location>
</feature>
<dbReference type="EMBL" id="JAWNFV010000028">
    <property type="protein sequence ID" value="MDY5141478.1"/>
    <property type="molecule type" value="Genomic_DNA"/>
</dbReference>
<dbReference type="Pfam" id="PF00083">
    <property type="entry name" value="Sugar_tr"/>
    <property type="match status" value="1"/>
</dbReference>
<dbReference type="InterPro" id="IPR005829">
    <property type="entry name" value="Sugar_transporter_CS"/>
</dbReference>
<dbReference type="GO" id="GO:0005886">
    <property type="term" value="C:plasma membrane"/>
    <property type="evidence" value="ECO:0007669"/>
    <property type="project" value="UniProtKB-SubCell"/>
</dbReference>
<keyword evidence="3 5" id="KW-1133">Transmembrane helix</keyword>
<dbReference type="PANTHER" id="PTHR23508:SF10">
    <property type="entry name" value="CARBOXYLIC ACID TRANSPORTER PROTEIN HOMOLOG"/>
    <property type="match status" value="1"/>
</dbReference>
<organism evidence="7 8">
    <name type="scientific">Actinotignum timonense</name>
    <dbReference type="NCBI Taxonomy" id="1870995"/>
    <lineage>
        <taxon>Bacteria</taxon>
        <taxon>Bacillati</taxon>
        <taxon>Actinomycetota</taxon>
        <taxon>Actinomycetes</taxon>
        <taxon>Actinomycetales</taxon>
        <taxon>Actinomycetaceae</taxon>
        <taxon>Actinotignum</taxon>
    </lineage>
</organism>
<dbReference type="AlphaFoldDB" id="A0AAW9HFJ5"/>
<dbReference type="PROSITE" id="PS00216">
    <property type="entry name" value="SUGAR_TRANSPORT_1"/>
    <property type="match status" value="1"/>
</dbReference>
<dbReference type="CDD" id="cd17316">
    <property type="entry name" value="MFS_SV2_like"/>
    <property type="match status" value="1"/>
</dbReference>
<feature type="transmembrane region" description="Helical" evidence="5">
    <location>
        <begin position="346"/>
        <end position="373"/>
    </location>
</feature>
<feature type="transmembrane region" description="Helical" evidence="5">
    <location>
        <begin position="385"/>
        <end position="406"/>
    </location>
</feature>
<evidence type="ECO:0000259" key="6">
    <source>
        <dbReference type="PROSITE" id="PS50850"/>
    </source>
</evidence>
<dbReference type="SUPFAM" id="SSF103473">
    <property type="entry name" value="MFS general substrate transporter"/>
    <property type="match status" value="1"/>
</dbReference>
<evidence type="ECO:0000256" key="1">
    <source>
        <dbReference type="ARBA" id="ARBA00004651"/>
    </source>
</evidence>
<dbReference type="Gene3D" id="1.20.1250.20">
    <property type="entry name" value="MFS general substrate transporter like domains"/>
    <property type="match status" value="1"/>
</dbReference>
<keyword evidence="4 5" id="KW-0472">Membrane</keyword>
<evidence type="ECO:0000313" key="7">
    <source>
        <dbReference type="EMBL" id="MDY5141478.1"/>
    </source>
</evidence>
<feature type="domain" description="Major facilitator superfamily (MFS) profile" evidence="6">
    <location>
        <begin position="24"/>
        <end position="445"/>
    </location>
</feature>
<dbReference type="GO" id="GO:0046943">
    <property type="term" value="F:carboxylic acid transmembrane transporter activity"/>
    <property type="evidence" value="ECO:0007669"/>
    <property type="project" value="TreeGrafter"/>
</dbReference>
<feature type="transmembrane region" description="Helical" evidence="5">
    <location>
        <begin position="151"/>
        <end position="170"/>
    </location>
</feature>
<sequence length="451" mass="48095">MMSSSVTAMQQVDSRPLTRNQRSLIGMTVVGNISEFFDLFLIGFVIALLMKTPGWELTGMQAGIIGAASGVGTVVGAIMWGRLADSFGRKTAFISCIVVLVVFTALCLTITPGQWLLLALYRVGVCIGVGGLNITSIPYVQEFVPAKQRGLLSGLTSVFIPLGIFLGSLATKFLGEPLGWKGLIALGCVPVVLVAWAFFVPESPRYLVSRGRVEDARKAYAWALQIPVEEVGELPVYEQKQAASYGVIFTKYPKALAIVTFGSFCFILGSFTIQSWGQAILGESFKFDISTVVYMFMGVSLADLLGRLGSAWISDRIGRRTTMLIWGVLGGIGCLIAAFASQMDGYSAGIIFFIGILIAMAFGDGAFGILNAFGAEQFPNEARSTGLGLGYGIGATAKIFGPYMVGAMIGGGKPTPEVVLVPFVIFAVLLFIGAGIYMFAKETKALQLEEV</sequence>
<reference evidence="7" key="1">
    <citation type="submission" date="2023-10" db="EMBL/GenBank/DDBJ databases">
        <title>Whole Genome based description of the genera Actinobaculum and Actinotignum reveals a complex phylogenetic relationship within the species included in the genus Actinotignum.</title>
        <authorList>
            <person name="Jensen C.S."/>
            <person name="Dargis R."/>
            <person name="Kemp M."/>
            <person name="Christensen J.J."/>
        </authorList>
    </citation>
    <scope>NUCLEOTIDE SEQUENCE</scope>
    <source>
        <strain evidence="7">SLA_B245</strain>
    </source>
</reference>
<dbReference type="InterPro" id="IPR036259">
    <property type="entry name" value="MFS_trans_sf"/>
</dbReference>
<keyword evidence="2 5" id="KW-0812">Transmembrane</keyword>
<dbReference type="Proteomes" id="UP001288320">
    <property type="component" value="Unassembled WGS sequence"/>
</dbReference>
<feature type="transmembrane region" description="Helical" evidence="5">
    <location>
        <begin position="119"/>
        <end position="139"/>
    </location>
</feature>
<evidence type="ECO:0000313" key="8">
    <source>
        <dbReference type="Proteomes" id="UP001288320"/>
    </source>
</evidence>
<comment type="subcellular location">
    <subcellularLocation>
        <location evidence="1">Cell membrane</location>
        <topology evidence="1">Multi-pass membrane protein</topology>
    </subcellularLocation>
</comment>
<accession>A0AAW9HFJ5</accession>
<evidence type="ECO:0000256" key="4">
    <source>
        <dbReference type="ARBA" id="ARBA00023136"/>
    </source>
</evidence>
<feature type="transmembrane region" description="Helical" evidence="5">
    <location>
        <begin position="255"/>
        <end position="277"/>
    </location>
</feature>
<dbReference type="PANTHER" id="PTHR23508">
    <property type="entry name" value="CARBOXYLIC ACID TRANSPORTER PROTEIN HOMOLOG"/>
    <property type="match status" value="1"/>
</dbReference>
<feature type="transmembrane region" description="Helical" evidence="5">
    <location>
        <begin position="289"/>
        <end position="309"/>
    </location>
</feature>
<proteinExistence type="predicted"/>
<name>A0AAW9HFJ5_9ACTO</name>
<protein>
    <submittedName>
        <fullName evidence="7">MFS transporter</fullName>
    </submittedName>
</protein>
<dbReference type="InterPro" id="IPR005828">
    <property type="entry name" value="MFS_sugar_transport-like"/>
</dbReference>
<feature type="transmembrane region" description="Helical" evidence="5">
    <location>
        <begin position="182"/>
        <end position="200"/>
    </location>
</feature>
<comment type="caution">
    <text evidence="7">The sequence shown here is derived from an EMBL/GenBank/DDBJ whole genome shotgun (WGS) entry which is preliminary data.</text>
</comment>
<evidence type="ECO:0000256" key="2">
    <source>
        <dbReference type="ARBA" id="ARBA00022692"/>
    </source>
</evidence>